<evidence type="ECO:0000259" key="1">
    <source>
        <dbReference type="Pfam" id="PF00535"/>
    </source>
</evidence>
<dbReference type="AlphaFoldDB" id="A0A5A4U536"/>
<evidence type="ECO:0000313" key="2">
    <source>
        <dbReference type="EMBL" id="BBM63157.1"/>
    </source>
</evidence>
<dbReference type="InterPro" id="IPR029044">
    <property type="entry name" value="Nucleotide-diphossugar_trans"/>
</dbReference>
<proteinExistence type="predicted"/>
<dbReference type="SUPFAM" id="SSF53448">
    <property type="entry name" value="Nucleotide-diphospho-sugar transferases"/>
    <property type="match status" value="1"/>
</dbReference>
<dbReference type="Pfam" id="PF00535">
    <property type="entry name" value="Glycos_transf_2"/>
    <property type="match status" value="1"/>
</dbReference>
<feature type="domain" description="Glycosyltransferase 2-like" evidence="1">
    <location>
        <begin position="4"/>
        <end position="183"/>
    </location>
</feature>
<dbReference type="GO" id="GO:0016758">
    <property type="term" value="F:hexosyltransferase activity"/>
    <property type="evidence" value="ECO:0007669"/>
    <property type="project" value="UniProtKB-ARBA"/>
</dbReference>
<reference evidence="2" key="1">
    <citation type="submission" date="2019-07" db="EMBL/GenBank/DDBJ databases">
        <title>Overview of O-antigen diversity of Escherichia albertii, an emerging enteropathogen; genetic structure, serology, and development of O-genotyping method.</title>
        <authorList>
            <person name="Ooka T."/>
            <person name="Seto K."/>
            <person name="Ogura Y."/>
            <person name="Iguchi A."/>
            <person name="Imura N."/>
            <person name="Honda M."/>
            <person name="Etoh Y."/>
            <person name="Ikeda T."/>
            <person name="Sugitani W."/>
            <person name="Konno T."/>
            <person name="Kawano K."/>
            <person name="Kudo Y."/>
            <person name="Murakami K."/>
            <person name="Hayashi T."/>
            <person name="Nishi J."/>
        </authorList>
    </citation>
    <scope>NUCLEOTIDE SEQUENCE</scope>
    <source>
        <strain evidence="2">B156</strain>
    </source>
</reference>
<dbReference type="EMBL" id="LC494356">
    <property type="protein sequence ID" value="BBM63157.1"/>
    <property type="molecule type" value="Genomic_DNA"/>
</dbReference>
<sequence length="298" mass="35218">MKISIITLTYNNTEYLEETIKSVFSQVIDEKCYVEYLIVDDCSSLFPEQRIKHYIDRYSSNNIQARIIRNEINVGTVRSFNKAIKESIGDIIVPLSADDIFYDNMSLKKIIEIFSNTSVNIATGCSVIVTQEGDKKVGELPPKNKRFLFKNKNEFELLKYLCLRGNIITGAATYYRKKFLEKYDYFDENYVLLEDYPFYIKALDDGEHIQLIEEYLVKYRQGGISTDKKKINIKLENDFNKLTKELLTKEYLTEFQKKLIYYKRFVNKKDKLSIHGFLKYPCETLFYLWYKIKAIILT</sequence>
<organism evidence="2">
    <name type="scientific">Escherichia albertii</name>
    <dbReference type="NCBI Taxonomy" id="208962"/>
    <lineage>
        <taxon>Bacteria</taxon>
        <taxon>Pseudomonadati</taxon>
        <taxon>Pseudomonadota</taxon>
        <taxon>Gammaproteobacteria</taxon>
        <taxon>Enterobacterales</taxon>
        <taxon>Enterobacteriaceae</taxon>
        <taxon>Escherichia</taxon>
    </lineage>
</organism>
<keyword evidence="2" id="KW-0808">Transferase</keyword>
<dbReference type="Gene3D" id="3.90.550.10">
    <property type="entry name" value="Spore Coat Polysaccharide Biosynthesis Protein SpsA, Chain A"/>
    <property type="match status" value="1"/>
</dbReference>
<dbReference type="InterPro" id="IPR001173">
    <property type="entry name" value="Glyco_trans_2-like"/>
</dbReference>
<accession>A0A5A4U536</accession>
<dbReference type="PANTHER" id="PTHR22916">
    <property type="entry name" value="GLYCOSYLTRANSFERASE"/>
    <property type="match status" value="1"/>
</dbReference>
<protein>
    <submittedName>
        <fullName evidence="2">Putative glycosyltransferase</fullName>
    </submittedName>
</protein>
<name>A0A5A4U536_ESCAL</name>